<dbReference type="AlphaFoldDB" id="A0A510NWI9"/>
<feature type="active site" description="Proton donor" evidence="11">
    <location>
        <position position="527"/>
    </location>
</feature>
<evidence type="ECO:0000259" key="16">
    <source>
        <dbReference type="PROSITE" id="PS00624"/>
    </source>
</evidence>
<dbReference type="Gene3D" id="4.10.450.10">
    <property type="entry name" value="Glucose Oxidase, domain 2"/>
    <property type="match status" value="1"/>
</dbReference>
<protein>
    <recommendedName>
        <fullName evidence="10">glucose oxidase</fullName>
        <ecNumber evidence="10">1.1.3.4</ecNumber>
    </recommendedName>
</protein>
<dbReference type="InterPro" id="IPR007867">
    <property type="entry name" value="GMC_OxRtase_C"/>
</dbReference>
<reference evidence="18" key="1">
    <citation type="journal article" date="2015" name="Genome Announc.">
        <title>Draft genome sequence of Talaromyces cellulolyticus strain Y-94, a source of lignocellulosic biomass-degrading enzymes.</title>
        <authorList>
            <person name="Fujii T."/>
            <person name="Koike H."/>
            <person name="Sawayama S."/>
            <person name="Yano S."/>
            <person name="Inoue H."/>
        </authorList>
    </citation>
    <scope>NUCLEOTIDE SEQUENCE [LARGE SCALE GENOMIC DNA]</scope>
    <source>
        <strain evidence="18">Y-94</strain>
    </source>
</reference>
<dbReference type="PANTHER" id="PTHR11552:SF201">
    <property type="entry name" value="GLUCOSE-METHANOL-CHOLINE OXIDOREDUCTASE N-TERMINAL DOMAIN-CONTAINING PROTEIN"/>
    <property type="match status" value="1"/>
</dbReference>
<keyword evidence="18" id="KW-1185">Reference proteome</keyword>
<evidence type="ECO:0000256" key="1">
    <source>
        <dbReference type="ARBA" id="ARBA00001974"/>
    </source>
</evidence>
<dbReference type="PROSITE" id="PS00623">
    <property type="entry name" value="GMC_OXRED_1"/>
    <property type="match status" value="1"/>
</dbReference>
<evidence type="ECO:0000256" key="4">
    <source>
        <dbReference type="ARBA" id="ARBA00011738"/>
    </source>
</evidence>
<comment type="catalytic activity">
    <reaction evidence="9">
        <text>beta-D-glucose + O2 = D-glucono-1,5-lactone + H2O2</text>
        <dbReference type="Rhea" id="RHEA:11428"/>
        <dbReference type="ChEBI" id="CHEBI:15379"/>
        <dbReference type="ChEBI" id="CHEBI:15903"/>
        <dbReference type="ChEBI" id="CHEBI:16217"/>
        <dbReference type="ChEBI" id="CHEBI:16240"/>
        <dbReference type="EC" id="1.1.3.4"/>
    </reaction>
    <physiologicalReaction direction="left-to-right" evidence="9">
        <dbReference type="Rhea" id="RHEA:11429"/>
    </physiologicalReaction>
</comment>
<feature type="domain" description="Glucose-methanol-choline oxidoreductase N-terminal" evidence="16">
    <location>
        <begin position="298"/>
        <end position="312"/>
    </location>
</feature>
<keyword evidence="7 12" id="KW-0274">FAD</keyword>
<dbReference type="Gene3D" id="3.30.560.10">
    <property type="entry name" value="Glucose Oxidase, domain 3"/>
    <property type="match status" value="1"/>
</dbReference>
<dbReference type="PROSITE" id="PS00624">
    <property type="entry name" value="GMC_OXRED_2"/>
    <property type="match status" value="1"/>
</dbReference>
<evidence type="ECO:0000256" key="7">
    <source>
        <dbReference type="ARBA" id="ARBA00022827"/>
    </source>
</evidence>
<feature type="domain" description="Glucose-methanol-choline oxidoreductase N-terminal" evidence="15">
    <location>
        <begin position="106"/>
        <end position="129"/>
    </location>
</feature>
<keyword evidence="8" id="KW-0560">Oxidoreductase</keyword>
<dbReference type="InterPro" id="IPR000172">
    <property type="entry name" value="GMC_OxRdtase_N"/>
</dbReference>
<comment type="similarity">
    <text evidence="3 13">Belongs to the GMC oxidoreductase family.</text>
</comment>
<keyword evidence="14" id="KW-0732">Signal</keyword>
<name>A0A510NWI9_TALPI</name>
<feature type="binding site" evidence="12">
    <location>
        <position position="112"/>
    </location>
    <ligand>
        <name>FAD</name>
        <dbReference type="ChEBI" id="CHEBI:57692"/>
    </ligand>
</feature>
<dbReference type="EMBL" id="DF933814">
    <property type="protein sequence ID" value="GAM36621.1"/>
    <property type="molecule type" value="Genomic_DNA"/>
</dbReference>
<dbReference type="Pfam" id="PF05199">
    <property type="entry name" value="GMC_oxred_C"/>
    <property type="match status" value="1"/>
</dbReference>
<dbReference type="Pfam" id="PF00732">
    <property type="entry name" value="GMC_oxred_N"/>
    <property type="match status" value="1"/>
</dbReference>
<evidence type="ECO:0000259" key="15">
    <source>
        <dbReference type="PROSITE" id="PS00623"/>
    </source>
</evidence>
<evidence type="ECO:0000256" key="11">
    <source>
        <dbReference type="PIRSR" id="PIRSR000137-1"/>
    </source>
</evidence>
<evidence type="ECO:0000256" key="3">
    <source>
        <dbReference type="ARBA" id="ARBA00010790"/>
    </source>
</evidence>
<evidence type="ECO:0000256" key="10">
    <source>
        <dbReference type="ARBA" id="ARBA00049722"/>
    </source>
</evidence>
<dbReference type="GO" id="GO:0046562">
    <property type="term" value="F:beta-D-glucose oxidase activity"/>
    <property type="evidence" value="ECO:0007669"/>
    <property type="project" value="UniProtKB-EC"/>
</dbReference>
<feature type="binding site" evidence="12">
    <location>
        <begin position="38"/>
        <end position="39"/>
    </location>
    <ligand>
        <name>FAD</name>
        <dbReference type="ChEBI" id="CHEBI:57692"/>
    </ligand>
</feature>
<evidence type="ECO:0000256" key="14">
    <source>
        <dbReference type="SAM" id="SignalP"/>
    </source>
</evidence>
<keyword evidence="5" id="KW-0134">Cell wall</keyword>
<dbReference type="InterPro" id="IPR036188">
    <property type="entry name" value="FAD/NAD-bd_sf"/>
</dbReference>
<dbReference type="Proteomes" id="UP000053095">
    <property type="component" value="Unassembled WGS sequence"/>
</dbReference>
<evidence type="ECO:0000256" key="6">
    <source>
        <dbReference type="ARBA" id="ARBA00022630"/>
    </source>
</evidence>
<dbReference type="EC" id="1.1.3.4" evidence="10"/>
<keyword evidence="6 13" id="KW-0285">Flavoprotein</keyword>
<dbReference type="InterPro" id="IPR012132">
    <property type="entry name" value="GMC_OxRdtase"/>
</dbReference>
<evidence type="ECO:0000256" key="5">
    <source>
        <dbReference type="ARBA" id="ARBA00022512"/>
    </source>
</evidence>
<gene>
    <name evidence="17" type="ORF">TCE0_018f05844</name>
</gene>
<evidence type="ECO:0000256" key="12">
    <source>
        <dbReference type="PIRSR" id="PIRSR000137-2"/>
    </source>
</evidence>
<comment type="cofactor">
    <cofactor evidence="1 12">
        <name>FAD</name>
        <dbReference type="ChEBI" id="CHEBI:57692"/>
    </cofactor>
</comment>
<dbReference type="SUPFAM" id="SSF51905">
    <property type="entry name" value="FAD/NAD(P)-binding domain"/>
    <property type="match status" value="1"/>
</dbReference>
<evidence type="ECO:0000313" key="18">
    <source>
        <dbReference type="Proteomes" id="UP000053095"/>
    </source>
</evidence>
<organism evidence="17 18">
    <name type="scientific">Talaromyces pinophilus</name>
    <name type="common">Penicillium pinophilum</name>
    <dbReference type="NCBI Taxonomy" id="128442"/>
    <lineage>
        <taxon>Eukaryota</taxon>
        <taxon>Fungi</taxon>
        <taxon>Dikarya</taxon>
        <taxon>Ascomycota</taxon>
        <taxon>Pezizomycotina</taxon>
        <taxon>Eurotiomycetes</taxon>
        <taxon>Eurotiomycetidae</taxon>
        <taxon>Eurotiales</taxon>
        <taxon>Trichocomaceae</taxon>
        <taxon>Talaromyces</taxon>
        <taxon>Talaromyces sect. Talaromyces</taxon>
    </lineage>
</organism>
<dbReference type="InterPro" id="IPR027424">
    <property type="entry name" value="Glucose_Oxidase_domain_2"/>
</dbReference>
<proteinExistence type="inferred from homology"/>
<feature type="active site" description="Proton acceptor" evidence="11">
    <location>
        <position position="570"/>
    </location>
</feature>
<comment type="subcellular location">
    <subcellularLocation>
        <location evidence="2">Secreted</location>
        <location evidence="2">Cell wall</location>
    </subcellularLocation>
</comment>
<evidence type="ECO:0000256" key="2">
    <source>
        <dbReference type="ARBA" id="ARBA00004191"/>
    </source>
</evidence>
<feature type="chain" id="PRO_5022241105" description="glucose oxidase" evidence="14">
    <location>
        <begin position="18"/>
        <end position="592"/>
    </location>
</feature>
<dbReference type="PANTHER" id="PTHR11552">
    <property type="entry name" value="GLUCOSE-METHANOL-CHOLINE GMC OXIDOREDUCTASE"/>
    <property type="match status" value="1"/>
</dbReference>
<keyword evidence="5" id="KW-0964">Secreted</keyword>
<sequence>MLFFNLALAAFSLGTAASKHDGNPSSAYYDFVIVGGGTSGLVVANRLSELNNITVAVIEAGESTLNNFNVSNVMGYSTAFGTQIDWAYQTVNQTYAGGLKQTVRAGKALGGTSTINGMSYTRAEDVQIDNWEAVGNKGWNWKNLFEYYKKSEGFQVPTEDQIADGANYNASYHGMNGPLKVGWPTSMTNSSFFPVLRQTFEKLGVQYNSDANGGKMVGFTVHPDTIDREMNVREDAARAYYWPYEARSNLKIISNTRANKIIWANATQGEAVAVGVEATNAYGTQSIYANKEIILSAGALRSPALLELSGVGNPVILGEYGIPVKVNITTVGENLQDQTNNGLSWEGIDTLTGLATFSILPSVNQLYGNNVTALESYVKSNLITYAKTVSTASNGAVKESDLLEAFNLQYDLIFKSQVPYAEVVFSPGDQSFAVEYWPLLPFSRGSIHIQSANPSVLPAINPNYFMFDQDVEAQVTVAQYIRKALGTAPLNSLVRNEVFPGLDVLPANASSSTWDSWIKANYRTNYHPVGTNSMLPREKGGVVSPELKVYGTKNLRIVDASILPFQLCGHLTSTLYAVAERASDLIKESHLI</sequence>
<dbReference type="Gene3D" id="3.50.50.60">
    <property type="entry name" value="FAD/NAD(P)-binding domain"/>
    <property type="match status" value="1"/>
</dbReference>
<evidence type="ECO:0000256" key="9">
    <source>
        <dbReference type="ARBA" id="ARBA00049435"/>
    </source>
</evidence>
<evidence type="ECO:0000256" key="13">
    <source>
        <dbReference type="RuleBase" id="RU003968"/>
    </source>
</evidence>
<comment type="subunit">
    <text evidence="4">Homodimer.</text>
</comment>
<evidence type="ECO:0000313" key="17">
    <source>
        <dbReference type="EMBL" id="GAM36621.1"/>
    </source>
</evidence>
<feature type="signal peptide" evidence="14">
    <location>
        <begin position="1"/>
        <end position="17"/>
    </location>
</feature>
<accession>A0A510NWI9</accession>
<dbReference type="GO" id="GO:0050660">
    <property type="term" value="F:flavin adenine dinucleotide binding"/>
    <property type="evidence" value="ECO:0007669"/>
    <property type="project" value="InterPro"/>
</dbReference>
<evidence type="ECO:0000256" key="8">
    <source>
        <dbReference type="ARBA" id="ARBA00023002"/>
    </source>
</evidence>
<dbReference type="PIRSF" id="PIRSF000137">
    <property type="entry name" value="Alcohol_oxidase"/>
    <property type="match status" value="1"/>
</dbReference>
<dbReference type="SUPFAM" id="SSF54373">
    <property type="entry name" value="FAD-linked reductases, C-terminal domain"/>
    <property type="match status" value="1"/>
</dbReference>